<dbReference type="PANTHER" id="PTHR30273:SF2">
    <property type="entry name" value="PROTEIN FECR"/>
    <property type="match status" value="1"/>
</dbReference>
<dbReference type="PANTHER" id="PTHR30273">
    <property type="entry name" value="PERIPLASMIC SIGNAL SENSOR AND SIGMA FACTOR ACTIVATOR FECR-RELATED"/>
    <property type="match status" value="1"/>
</dbReference>
<dbReference type="InterPro" id="IPR032623">
    <property type="entry name" value="FecR_N"/>
</dbReference>
<dbReference type="OrthoDB" id="1100567at2"/>
<name>A0A127Q378_9BURK</name>
<reference evidence="5 6" key="1">
    <citation type="submission" date="2015-11" db="EMBL/GenBank/DDBJ databases">
        <title>Exploring the genomic traits of fungus-feeding bacterial genus Collimonas.</title>
        <authorList>
            <person name="Song C."/>
            <person name="Schmidt R."/>
            <person name="de Jager V."/>
            <person name="Krzyzanowska D."/>
            <person name="Jongedijk E."/>
            <person name="Cankar K."/>
            <person name="Beekwilder J."/>
            <person name="van Veen A."/>
            <person name="de Boer W."/>
            <person name="van Veen J.A."/>
            <person name="Garbeva P."/>
        </authorList>
    </citation>
    <scope>NUCLEOTIDE SEQUENCE [LARGE SCALE GENOMIC DNA]</scope>
    <source>
        <strain evidence="4 6">Ter291</strain>
        <strain evidence="3 5">Ter91</strain>
    </source>
</reference>
<dbReference type="Pfam" id="PF16220">
    <property type="entry name" value="DUF4880"/>
    <property type="match status" value="1"/>
</dbReference>
<evidence type="ECO:0000259" key="2">
    <source>
        <dbReference type="Pfam" id="PF16220"/>
    </source>
</evidence>
<dbReference type="GO" id="GO:0016989">
    <property type="term" value="F:sigma factor antagonist activity"/>
    <property type="evidence" value="ECO:0007669"/>
    <property type="project" value="TreeGrafter"/>
</dbReference>
<dbReference type="EMBL" id="CP013234">
    <property type="protein sequence ID" value="AMP04275.1"/>
    <property type="molecule type" value="Genomic_DNA"/>
</dbReference>
<feature type="domain" description="FecR protein" evidence="1">
    <location>
        <begin position="110"/>
        <end position="205"/>
    </location>
</feature>
<evidence type="ECO:0000313" key="4">
    <source>
        <dbReference type="EMBL" id="AMP14194.1"/>
    </source>
</evidence>
<dbReference type="RefSeq" id="WP_061939419.1">
    <property type="nucleotide sequence ID" value="NZ_CP013234.1"/>
</dbReference>
<protein>
    <submittedName>
        <fullName evidence="3">FecR family protein</fullName>
    </submittedName>
</protein>
<evidence type="ECO:0000313" key="6">
    <source>
        <dbReference type="Proteomes" id="UP000074914"/>
    </source>
</evidence>
<dbReference type="InterPro" id="IPR012373">
    <property type="entry name" value="Ferrdict_sens_TM"/>
</dbReference>
<proteinExistence type="predicted"/>
<accession>A0A127Q378</accession>
<dbReference type="KEGG" id="cpra:CPter91_1902"/>
<sequence>MNDTPINPAIIREAATWLMTLHGGEATEADQRAWQRWRSRSPEHQRAWMCAQKINSAFSDIPAELAMPVLDRPVSYQQRRTALKALSLLLTAAPAAWLATRLPWEEWTADYQTGTGEQRDVALADGSRLMLNTASAVDVKFDAAQRLVRLYTGEMLVTTGRDQRFPARPFLVQTRHGMLRARDTRFDVRQEGMRSHVAVFEGAVEVVPQKSAGMALLLKAGQQCVFTAKGVEPVQQADGSLALWSQGVLVADKMRLADFVDELARYRHGRLICDPAVAEQRVSGAFQLNDTDQVLFLLSKVLPVRVEKISRYWVTVTKA</sequence>
<dbReference type="EMBL" id="CP013236">
    <property type="protein sequence ID" value="AMP14194.1"/>
    <property type="molecule type" value="Genomic_DNA"/>
</dbReference>
<dbReference type="Proteomes" id="UP000074914">
    <property type="component" value="Chromosome"/>
</dbReference>
<dbReference type="Gene3D" id="3.55.50.30">
    <property type="match status" value="1"/>
</dbReference>
<dbReference type="PIRSF" id="PIRSF018266">
    <property type="entry name" value="FecR"/>
    <property type="match status" value="1"/>
</dbReference>
<dbReference type="Gene3D" id="2.60.120.1440">
    <property type="match status" value="1"/>
</dbReference>
<dbReference type="InterPro" id="IPR006860">
    <property type="entry name" value="FecR"/>
</dbReference>
<keyword evidence="6" id="KW-1185">Reference proteome</keyword>
<evidence type="ECO:0000259" key="1">
    <source>
        <dbReference type="Pfam" id="PF04773"/>
    </source>
</evidence>
<evidence type="ECO:0000313" key="5">
    <source>
        <dbReference type="Proteomes" id="UP000074561"/>
    </source>
</evidence>
<dbReference type="PATRIC" id="fig|279113.10.peg.1928"/>
<dbReference type="Proteomes" id="UP000074561">
    <property type="component" value="Chromosome"/>
</dbReference>
<dbReference type="Pfam" id="PF04773">
    <property type="entry name" value="FecR"/>
    <property type="match status" value="1"/>
</dbReference>
<evidence type="ECO:0000313" key="3">
    <source>
        <dbReference type="EMBL" id="AMP04275.1"/>
    </source>
</evidence>
<dbReference type="AlphaFoldDB" id="A0A127Q378"/>
<organism evidence="3 5">
    <name type="scientific">Collimonas pratensis</name>
    <dbReference type="NCBI Taxonomy" id="279113"/>
    <lineage>
        <taxon>Bacteria</taxon>
        <taxon>Pseudomonadati</taxon>
        <taxon>Pseudomonadota</taxon>
        <taxon>Betaproteobacteria</taxon>
        <taxon>Burkholderiales</taxon>
        <taxon>Oxalobacteraceae</taxon>
        <taxon>Collimonas</taxon>
    </lineage>
</organism>
<feature type="domain" description="FecR N-terminal" evidence="2">
    <location>
        <begin position="12"/>
        <end position="52"/>
    </location>
</feature>
<dbReference type="STRING" id="279113.CPter91_1902"/>
<gene>
    <name evidence="3" type="primary">fecR</name>
    <name evidence="4" type="ORF">CPter291_1928</name>
    <name evidence="3" type="ORF">CPter91_1902</name>
</gene>